<evidence type="ECO:0000313" key="2">
    <source>
        <dbReference type="Proteomes" id="UP000827872"/>
    </source>
</evidence>
<evidence type="ECO:0000313" key="1">
    <source>
        <dbReference type="EMBL" id="KAH7989963.1"/>
    </source>
</evidence>
<accession>A0ACB8EBW1</accession>
<proteinExistence type="predicted"/>
<reference evidence="1" key="1">
    <citation type="submission" date="2021-08" db="EMBL/GenBank/DDBJ databases">
        <title>The first chromosome-level gecko genome reveals the dynamic sex chromosomes of Neotropical dwarf geckos (Sphaerodactylidae: Sphaerodactylus).</title>
        <authorList>
            <person name="Pinto B.J."/>
            <person name="Keating S.E."/>
            <person name="Gamble T."/>
        </authorList>
    </citation>
    <scope>NUCLEOTIDE SEQUENCE</scope>
    <source>
        <strain evidence="1">TG3544</strain>
    </source>
</reference>
<dbReference type="Proteomes" id="UP000827872">
    <property type="component" value="Linkage Group LG14"/>
</dbReference>
<organism evidence="1 2">
    <name type="scientific">Sphaerodactylus townsendi</name>
    <dbReference type="NCBI Taxonomy" id="933632"/>
    <lineage>
        <taxon>Eukaryota</taxon>
        <taxon>Metazoa</taxon>
        <taxon>Chordata</taxon>
        <taxon>Craniata</taxon>
        <taxon>Vertebrata</taxon>
        <taxon>Euteleostomi</taxon>
        <taxon>Lepidosauria</taxon>
        <taxon>Squamata</taxon>
        <taxon>Bifurcata</taxon>
        <taxon>Gekkota</taxon>
        <taxon>Sphaerodactylidae</taxon>
        <taxon>Sphaerodactylus</taxon>
    </lineage>
</organism>
<dbReference type="EMBL" id="CM037627">
    <property type="protein sequence ID" value="KAH7989963.1"/>
    <property type="molecule type" value="Genomic_DNA"/>
</dbReference>
<comment type="caution">
    <text evidence="1">The sequence shown here is derived from an EMBL/GenBank/DDBJ whole genome shotgun (WGS) entry which is preliminary data.</text>
</comment>
<sequence length="201" mass="20154">MDGASGEKPTNGQGTAAVKDVVGPKEAAVDTMMGEMPAPGADGGVIPAEYSIQGAESKAPATHPTGWANPLTHVAECGTSDRGGGSQTGFYVNRRKKTRCPEMTTGQGRSPGKGGANPSLGVRAPAGTTTDSDGLEEPWVGGGLHTYPAAAALGNPPADHVANGPATTMQGPEGSVQRQSLIPPLLPDAGGGAHVMLRRVL</sequence>
<name>A0ACB8EBW1_9SAUR</name>
<gene>
    <name evidence="1" type="ORF">K3G42_016838</name>
</gene>
<protein>
    <submittedName>
        <fullName evidence="1">Uncharacterized protein</fullName>
    </submittedName>
</protein>
<keyword evidence="2" id="KW-1185">Reference proteome</keyword>